<keyword evidence="1" id="KW-0175">Coiled coil</keyword>
<feature type="transmembrane region" description="Helical" evidence="2">
    <location>
        <begin position="513"/>
        <end position="531"/>
    </location>
</feature>
<dbReference type="SMART" id="SM00028">
    <property type="entry name" value="TPR"/>
    <property type="match status" value="5"/>
</dbReference>
<feature type="signal peptide" evidence="3">
    <location>
        <begin position="1"/>
        <end position="21"/>
    </location>
</feature>
<dbReference type="InterPro" id="IPR050640">
    <property type="entry name" value="Bact_2-comp_sensor_kinase"/>
</dbReference>
<feature type="chain" id="PRO_5027063181" evidence="3">
    <location>
        <begin position="22"/>
        <end position="749"/>
    </location>
</feature>
<feature type="domain" description="Signal transduction histidine kinase internal region" evidence="4">
    <location>
        <begin position="546"/>
        <end position="624"/>
    </location>
</feature>
<evidence type="ECO:0000313" key="5">
    <source>
        <dbReference type="EMBL" id="NER18259.1"/>
    </source>
</evidence>
<evidence type="ECO:0000256" key="1">
    <source>
        <dbReference type="SAM" id="Coils"/>
    </source>
</evidence>
<name>A0A6M0CQX9_9FLAO</name>
<evidence type="ECO:0000313" key="6">
    <source>
        <dbReference type="Proteomes" id="UP000474296"/>
    </source>
</evidence>
<dbReference type="AlphaFoldDB" id="A0A6M0CQX9"/>
<keyword evidence="3" id="KW-0732">Signal</keyword>
<keyword evidence="2" id="KW-1133">Transmembrane helix</keyword>
<comment type="caution">
    <text evidence="5">The sequence shown here is derived from an EMBL/GenBank/DDBJ whole genome shotgun (WGS) entry which is preliminary data.</text>
</comment>
<accession>A0A6M0CQX9</accession>
<organism evidence="5 6">
    <name type="scientific">Spongiivirga citrea</name>
    <dbReference type="NCBI Taxonomy" id="1481457"/>
    <lineage>
        <taxon>Bacteria</taxon>
        <taxon>Pseudomonadati</taxon>
        <taxon>Bacteroidota</taxon>
        <taxon>Flavobacteriia</taxon>
        <taxon>Flavobacteriales</taxon>
        <taxon>Flavobacteriaceae</taxon>
        <taxon>Spongiivirga</taxon>
    </lineage>
</organism>
<dbReference type="InterPro" id="IPR019734">
    <property type="entry name" value="TPR_rpt"/>
</dbReference>
<reference evidence="5 6" key="1">
    <citation type="submission" date="2020-01" db="EMBL/GenBank/DDBJ databases">
        <title>Spongiivirga citrea KCTC 32990T.</title>
        <authorList>
            <person name="Wang G."/>
        </authorList>
    </citation>
    <scope>NUCLEOTIDE SEQUENCE [LARGE SCALE GENOMIC DNA]</scope>
    <source>
        <strain evidence="5 6">KCTC 32990</strain>
    </source>
</reference>
<dbReference type="RefSeq" id="WP_164032934.1">
    <property type="nucleotide sequence ID" value="NZ_JAABOQ010000005.1"/>
</dbReference>
<keyword evidence="2" id="KW-0812">Transmembrane</keyword>
<dbReference type="PANTHER" id="PTHR34220">
    <property type="entry name" value="SENSOR HISTIDINE KINASE YPDA"/>
    <property type="match status" value="1"/>
</dbReference>
<keyword evidence="2" id="KW-0472">Membrane</keyword>
<evidence type="ECO:0000256" key="3">
    <source>
        <dbReference type="SAM" id="SignalP"/>
    </source>
</evidence>
<feature type="coiled-coil region" evidence="1">
    <location>
        <begin position="464"/>
        <end position="491"/>
    </location>
</feature>
<dbReference type="SUPFAM" id="SSF48452">
    <property type="entry name" value="TPR-like"/>
    <property type="match status" value="2"/>
</dbReference>
<dbReference type="EMBL" id="JAABOQ010000005">
    <property type="protein sequence ID" value="NER18259.1"/>
    <property type="molecule type" value="Genomic_DNA"/>
</dbReference>
<gene>
    <name evidence="5" type="ORF">GWK10_13630</name>
</gene>
<protein>
    <submittedName>
        <fullName evidence="5">Tetratricopeptide repeat protein</fullName>
    </submittedName>
</protein>
<dbReference type="Gene3D" id="1.25.40.10">
    <property type="entry name" value="Tetratricopeptide repeat domain"/>
    <property type="match status" value="3"/>
</dbReference>
<dbReference type="PANTHER" id="PTHR34220:SF7">
    <property type="entry name" value="SENSOR HISTIDINE KINASE YPDA"/>
    <property type="match status" value="1"/>
</dbReference>
<dbReference type="InterPro" id="IPR011990">
    <property type="entry name" value="TPR-like_helical_dom_sf"/>
</dbReference>
<evidence type="ECO:0000259" key="4">
    <source>
        <dbReference type="Pfam" id="PF06580"/>
    </source>
</evidence>
<dbReference type="InterPro" id="IPR036890">
    <property type="entry name" value="HATPase_C_sf"/>
</dbReference>
<sequence>MKIKSAIILVVFLCLSLTTKAQRTTFDSKPTFNLKGVVMYKDSRRPIKNVHVYIIGGRSTYTLPDGSFLIKASANDELVFEHKDIETKYYVIKDDEDIKLLVDENAHGVGVEDSEKEEARTLELKSKKMKTSSRTPSVAFRFDDALDSAKFYQRKDVAKSVQFVEKSLQTLGKRRDNTRQAQAFRVLGDTYMYWEQYDLAVSNYKTSLSSVSSDEVMLKLARAHLSNNEPQEAKSSFNRLLKSRLSIYEKIEVYEGLGDANKALNEKSAAESNYNSALKLAKDNKVTPKITDLNSKLGELFAASGELQQAEGLFQNSIQAAEGENLKRAAVQKEKVADFYSANNQFDKEIELRKQNLDVIDKINDSIITQDDAPEAITRQKTNYKIGAALANQQKFNEAIPFLEESIAEADKSEDIIVKKDATRRLSEVYENLGDYNKAYTTYREYVELVDTLVVKKEQQISQAARFSKNITEQQSRISSLEKDRELTESKMDLISAERQLTTEANKRQQTTIYGLIAGILLLVVAGFFMYRSIRQQKIANNLLALRSLRSQMNPHFIFNALNSVNSYIASNDERNANRYLAEFSTLMRSVLENSDEDFIPLSKEIELLQLYTKLEHSRFQDKFDYDINIDPGVDVEAYTIPPMLLQPYIENAIWHGLRYKKEKGSLLINIKNIDADSICITIEDDGIGRKASAALKTKNQLKNKSKGMGNIKKRITILNDMYKDKVAVQVDDINGDGSGTLVTLTLNK</sequence>
<dbReference type="SUPFAM" id="SSF55874">
    <property type="entry name" value="ATPase domain of HSP90 chaperone/DNA topoisomerase II/histidine kinase"/>
    <property type="match status" value="1"/>
</dbReference>
<dbReference type="Proteomes" id="UP000474296">
    <property type="component" value="Unassembled WGS sequence"/>
</dbReference>
<evidence type="ECO:0000256" key="2">
    <source>
        <dbReference type="SAM" id="Phobius"/>
    </source>
</evidence>
<dbReference type="InterPro" id="IPR010559">
    <property type="entry name" value="Sig_transdc_His_kin_internal"/>
</dbReference>
<proteinExistence type="predicted"/>
<dbReference type="Pfam" id="PF06580">
    <property type="entry name" value="His_kinase"/>
    <property type="match status" value="1"/>
</dbReference>
<dbReference type="GO" id="GO:0000155">
    <property type="term" value="F:phosphorelay sensor kinase activity"/>
    <property type="evidence" value="ECO:0007669"/>
    <property type="project" value="InterPro"/>
</dbReference>
<dbReference type="Pfam" id="PF13181">
    <property type="entry name" value="TPR_8"/>
    <property type="match status" value="1"/>
</dbReference>
<dbReference type="Pfam" id="PF13432">
    <property type="entry name" value="TPR_16"/>
    <property type="match status" value="1"/>
</dbReference>
<keyword evidence="6" id="KW-1185">Reference proteome</keyword>
<dbReference type="GO" id="GO:0016020">
    <property type="term" value="C:membrane"/>
    <property type="evidence" value="ECO:0007669"/>
    <property type="project" value="InterPro"/>
</dbReference>
<dbReference type="Gene3D" id="3.30.565.10">
    <property type="entry name" value="Histidine kinase-like ATPase, C-terminal domain"/>
    <property type="match status" value="1"/>
</dbReference>